<dbReference type="GO" id="GO:0005829">
    <property type="term" value="C:cytosol"/>
    <property type="evidence" value="ECO:0007669"/>
    <property type="project" value="TreeGrafter"/>
</dbReference>
<dbReference type="PANTHER" id="PTHR43725">
    <property type="entry name" value="UDP-GLUCOSE 4-EPIMERASE"/>
    <property type="match status" value="1"/>
</dbReference>
<keyword evidence="8" id="KW-0299">Galactose metabolism</keyword>
<evidence type="ECO:0000256" key="2">
    <source>
        <dbReference type="ARBA" id="ARBA00001911"/>
    </source>
</evidence>
<dbReference type="NCBIfam" id="TIGR01179">
    <property type="entry name" value="galE"/>
    <property type="match status" value="1"/>
</dbReference>
<dbReference type="InterPro" id="IPR005886">
    <property type="entry name" value="UDP_G4E"/>
</dbReference>
<evidence type="ECO:0000256" key="7">
    <source>
        <dbReference type="ARBA" id="ARBA00023027"/>
    </source>
</evidence>
<evidence type="ECO:0000256" key="1">
    <source>
        <dbReference type="ARBA" id="ARBA00000083"/>
    </source>
</evidence>
<sequence>MAKILVTGGAGYIGSHTCVELLEAGHEVIVFDNLSNSSKESLNRVQEITQKSLTFVEGDIRNSDELDQVFQDHAIDAVIHFAGLKAVGESQKKPLIYFDNNIAGSIQLVKSMEKAGVYRLVFSSSATVYGGFNPSPYQEDMPLTMPNNNYGYTKLVIEQMLQKLAEADQRWSIALLRYFNPVGAHKSGRIGEDPQGIPNNLMPYVTQVAVGRRDKLSIFGKDYPTQDGTCERDFIHVVDLAKAHELAVLNRLSNTGCRAWNIGTGQPISVLQIKETFEQVNHVEIVTEFADRRAGDLASFYADASRAKIELGWKPYYNLEDMLKDSWNWQKQNPNGYKED</sequence>
<proteinExistence type="inferred from homology"/>
<comment type="cofactor">
    <cofactor evidence="2 10">
        <name>NAD(+)</name>
        <dbReference type="ChEBI" id="CHEBI:57540"/>
    </cofactor>
</comment>
<dbReference type="EMBL" id="JQ684178">
    <property type="protein sequence ID" value="AIT56470.1"/>
    <property type="molecule type" value="Genomic_DNA"/>
</dbReference>
<dbReference type="RefSeq" id="WP_024438301.1">
    <property type="nucleotide sequence ID" value="NZ_CAXNZZ010000010.1"/>
</dbReference>
<dbReference type="PRINTS" id="PR01713">
    <property type="entry name" value="NUCEPIMERASE"/>
</dbReference>
<protein>
    <recommendedName>
        <fullName evidence="6 10">UDP-glucose 4-epimerase</fullName>
        <ecNumber evidence="5 10">5.1.3.2</ecNumber>
    </recommendedName>
</protein>
<comment type="catalytic activity">
    <reaction evidence="1 10">
        <text>UDP-alpha-D-glucose = UDP-alpha-D-galactose</text>
        <dbReference type="Rhea" id="RHEA:22168"/>
        <dbReference type="ChEBI" id="CHEBI:58885"/>
        <dbReference type="ChEBI" id="CHEBI:66914"/>
        <dbReference type="EC" id="5.1.3.2"/>
    </reaction>
</comment>
<comment type="subunit">
    <text evidence="10">Homodimer.</text>
</comment>
<dbReference type="Gene3D" id="3.90.25.10">
    <property type="entry name" value="UDP-galactose 4-epimerase, domain 1"/>
    <property type="match status" value="1"/>
</dbReference>
<gene>
    <name evidence="12" type="primary">gne1</name>
</gene>
<name>A0A097I5F7_ACIBA</name>
<keyword evidence="7 10" id="KW-0520">NAD</keyword>
<dbReference type="CDD" id="cd05247">
    <property type="entry name" value="UDP_G4E_1_SDR_e"/>
    <property type="match status" value="1"/>
</dbReference>
<dbReference type="NCBIfam" id="NF007956">
    <property type="entry name" value="PRK10675.1"/>
    <property type="match status" value="1"/>
</dbReference>
<evidence type="ECO:0000256" key="9">
    <source>
        <dbReference type="ARBA" id="ARBA00023235"/>
    </source>
</evidence>
<dbReference type="EC" id="5.1.3.2" evidence="5 10"/>
<dbReference type="SUPFAM" id="SSF51735">
    <property type="entry name" value="NAD(P)-binding Rossmann-fold domains"/>
    <property type="match status" value="1"/>
</dbReference>
<reference evidence="12" key="1">
    <citation type="submission" date="2014-10" db="EMBL/GenBank/DDBJ databases">
        <authorList>
            <person name="Kenyon J.J."/>
            <person name="Hamidian M."/>
            <person name="Holt K.E."/>
            <person name="Pickard D."/>
            <person name="Dougan G."/>
            <person name="Hall R.M."/>
        </authorList>
    </citation>
    <scope>NUCLEOTIDE SEQUENCE</scope>
    <source>
        <strain evidence="12">A388</strain>
    </source>
</reference>
<dbReference type="Gene3D" id="3.40.50.720">
    <property type="entry name" value="NAD(P)-binding Rossmann-like Domain"/>
    <property type="match status" value="1"/>
</dbReference>
<dbReference type="AlphaFoldDB" id="A0A097I5F7"/>
<dbReference type="GO" id="GO:0006012">
    <property type="term" value="P:galactose metabolic process"/>
    <property type="evidence" value="ECO:0007669"/>
    <property type="project" value="UniProtKB-UniPathway"/>
</dbReference>
<evidence type="ECO:0000256" key="5">
    <source>
        <dbReference type="ARBA" id="ARBA00013189"/>
    </source>
</evidence>
<organism evidence="12">
    <name type="scientific">Acinetobacter baumannii</name>
    <dbReference type="NCBI Taxonomy" id="470"/>
    <lineage>
        <taxon>Bacteria</taxon>
        <taxon>Pseudomonadati</taxon>
        <taxon>Pseudomonadota</taxon>
        <taxon>Gammaproteobacteria</taxon>
        <taxon>Moraxellales</taxon>
        <taxon>Moraxellaceae</taxon>
        <taxon>Acinetobacter</taxon>
        <taxon>Acinetobacter calcoaceticus/baumannii complex</taxon>
    </lineage>
</organism>
<dbReference type="PANTHER" id="PTHR43725:SF47">
    <property type="entry name" value="UDP-GLUCOSE 4-EPIMERASE"/>
    <property type="match status" value="1"/>
</dbReference>
<comment type="similarity">
    <text evidence="4 10">Belongs to the NAD(P)-dependent epimerase/dehydratase family.</text>
</comment>
<evidence type="ECO:0000256" key="4">
    <source>
        <dbReference type="ARBA" id="ARBA00007637"/>
    </source>
</evidence>
<keyword evidence="9 10" id="KW-0413">Isomerase</keyword>
<evidence type="ECO:0000256" key="6">
    <source>
        <dbReference type="ARBA" id="ARBA00018569"/>
    </source>
</evidence>
<dbReference type="UniPathway" id="UPA00214"/>
<evidence type="ECO:0000313" key="12">
    <source>
        <dbReference type="EMBL" id="AIT56470.1"/>
    </source>
</evidence>
<evidence type="ECO:0000256" key="8">
    <source>
        <dbReference type="ARBA" id="ARBA00023144"/>
    </source>
</evidence>
<dbReference type="InterPro" id="IPR001509">
    <property type="entry name" value="Epimerase_deHydtase"/>
</dbReference>
<dbReference type="InterPro" id="IPR036291">
    <property type="entry name" value="NAD(P)-bd_dom_sf"/>
</dbReference>
<comment type="pathway">
    <text evidence="3 10">Carbohydrate metabolism; galactose metabolism.</text>
</comment>
<accession>A0A097I5F7</accession>
<evidence type="ECO:0000259" key="11">
    <source>
        <dbReference type="Pfam" id="PF01370"/>
    </source>
</evidence>
<feature type="domain" description="NAD-dependent epimerase/dehydratase" evidence="11">
    <location>
        <begin position="4"/>
        <end position="263"/>
    </location>
</feature>
<dbReference type="Pfam" id="PF01370">
    <property type="entry name" value="Epimerase"/>
    <property type="match status" value="1"/>
</dbReference>
<evidence type="ECO:0000256" key="3">
    <source>
        <dbReference type="ARBA" id="ARBA00004947"/>
    </source>
</evidence>
<dbReference type="GO" id="GO:0003978">
    <property type="term" value="F:UDP-glucose 4-epimerase activity"/>
    <property type="evidence" value="ECO:0007669"/>
    <property type="project" value="UniProtKB-UniRule"/>
</dbReference>
<evidence type="ECO:0000256" key="10">
    <source>
        <dbReference type="RuleBase" id="RU366046"/>
    </source>
</evidence>
<keyword evidence="10" id="KW-0119">Carbohydrate metabolism</keyword>